<dbReference type="EMBL" id="AGNL01025156">
    <property type="protein sequence ID" value="EJK58464.1"/>
    <property type="molecule type" value="Genomic_DNA"/>
</dbReference>
<evidence type="ECO:0000256" key="1">
    <source>
        <dbReference type="SAM" id="MobiDB-lite"/>
    </source>
</evidence>
<proteinExistence type="predicted"/>
<comment type="caution">
    <text evidence="2">The sequence shown here is derived from an EMBL/GenBank/DDBJ whole genome shotgun (WGS) entry which is preliminary data.</text>
</comment>
<protein>
    <submittedName>
        <fullName evidence="2">Uncharacterized protein</fullName>
    </submittedName>
</protein>
<reference evidence="2 3" key="1">
    <citation type="journal article" date="2012" name="Genome Biol.">
        <title>Genome and low-iron response of an oceanic diatom adapted to chronic iron limitation.</title>
        <authorList>
            <person name="Lommer M."/>
            <person name="Specht M."/>
            <person name="Roy A.S."/>
            <person name="Kraemer L."/>
            <person name="Andreson R."/>
            <person name="Gutowska M.A."/>
            <person name="Wolf J."/>
            <person name="Bergner S.V."/>
            <person name="Schilhabel M.B."/>
            <person name="Klostermeier U.C."/>
            <person name="Beiko R.G."/>
            <person name="Rosenstiel P."/>
            <person name="Hippler M."/>
            <person name="Laroche J."/>
        </authorList>
    </citation>
    <scope>NUCLEOTIDE SEQUENCE [LARGE SCALE GENOMIC DNA]</scope>
    <source>
        <strain evidence="2 3">CCMP1005</strain>
    </source>
</reference>
<organism evidence="2 3">
    <name type="scientific">Thalassiosira oceanica</name>
    <name type="common">Marine diatom</name>
    <dbReference type="NCBI Taxonomy" id="159749"/>
    <lineage>
        <taxon>Eukaryota</taxon>
        <taxon>Sar</taxon>
        <taxon>Stramenopiles</taxon>
        <taxon>Ochrophyta</taxon>
        <taxon>Bacillariophyta</taxon>
        <taxon>Coscinodiscophyceae</taxon>
        <taxon>Thalassiosirophycidae</taxon>
        <taxon>Thalassiosirales</taxon>
        <taxon>Thalassiosiraceae</taxon>
        <taxon>Thalassiosira</taxon>
    </lineage>
</organism>
<gene>
    <name evidence="2" type="ORF">THAOC_21407</name>
</gene>
<evidence type="ECO:0000313" key="2">
    <source>
        <dbReference type="EMBL" id="EJK58464.1"/>
    </source>
</evidence>
<name>K0S134_THAOC</name>
<feature type="region of interest" description="Disordered" evidence="1">
    <location>
        <begin position="1"/>
        <end position="49"/>
    </location>
</feature>
<dbReference type="Proteomes" id="UP000266841">
    <property type="component" value="Unassembled WGS sequence"/>
</dbReference>
<dbReference type="AlphaFoldDB" id="K0S134"/>
<accession>K0S134</accession>
<sequence>MAKAAAAAPGLEEARDRHPTEPREGGYDVDGWSPPSDGHEEDDAGSGGFAAQATALDVLLLRHAVQVLERRRSAASSSLFRRPG</sequence>
<feature type="compositionally biased region" description="Basic and acidic residues" evidence="1">
    <location>
        <begin position="12"/>
        <end position="26"/>
    </location>
</feature>
<keyword evidence="3" id="KW-1185">Reference proteome</keyword>
<evidence type="ECO:0000313" key="3">
    <source>
        <dbReference type="Proteomes" id="UP000266841"/>
    </source>
</evidence>